<dbReference type="RefSeq" id="WP_173074892.1">
    <property type="nucleotide sequence ID" value="NZ_CP041345.1"/>
</dbReference>
<sequence>MKRIVLKLVPLTLLLAVSACATLLNTTKQKVELTSNPIGAEVYINGESTNKTTPCSVWVKRKVKRGPINAKNQYIYEFKKDGYVPYTYTDKADISSKIYLNLFFNIAAIPAFGIDFISGGAYYYDNEVVAPLQKETGGYVVIRDTVVKKVYVNADDANRYEFKRLSDVDIDIPDNGIEHPYRFALIIGNEDYSSKQIELNSEINVDYARNDASAFKDYAINVLGIPETNITFLLDATVGQMNQAIAKTNLIIKNAKGKAEVFVYYAGHGLPDEATREPYLIPVDISGKNAKEGIKLETLYAKLTEHPSKRVVVFLDACFSGGARNKGLVAARGVKVRPTETVLQGNIATLAAATGEQTALPYKDKYHGFFTYYLLKKLKETKGNITFRELANYLNEVVPLQSVLLNDKEQTPTLRMGVNQTEDIENWILVKSN</sequence>
<accession>A0A7D3Y081</accession>
<feature type="domain" description="Peptidase C14 caspase" evidence="2">
    <location>
        <begin position="182"/>
        <end position="414"/>
    </location>
</feature>
<dbReference type="EMBL" id="CP041345">
    <property type="protein sequence ID" value="QKG80293.1"/>
    <property type="molecule type" value="Genomic_DNA"/>
</dbReference>
<organism evidence="3 4">
    <name type="scientific">Tenuifilum thalassicum</name>
    <dbReference type="NCBI Taxonomy" id="2590900"/>
    <lineage>
        <taxon>Bacteria</taxon>
        <taxon>Pseudomonadati</taxon>
        <taxon>Bacteroidota</taxon>
        <taxon>Bacteroidia</taxon>
        <taxon>Bacteroidales</taxon>
        <taxon>Tenuifilaceae</taxon>
        <taxon>Tenuifilum</taxon>
    </lineage>
</organism>
<name>A0A7D3Y081_9BACT</name>
<gene>
    <name evidence="3" type="ORF">FHG85_08475</name>
</gene>
<dbReference type="PANTHER" id="PTHR22576">
    <property type="entry name" value="MUCOSA ASSOCIATED LYMPHOID TISSUE LYMPHOMA TRANSLOCATION PROTEIN 1/PARACASPASE"/>
    <property type="match status" value="1"/>
</dbReference>
<dbReference type="Proteomes" id="UP000500961">
    <property type="component" value="Chromosome"/>
</dbReference>
<keyword evidence="4" id="KW-1185">Reference proteome</keyword>
<evidence type="ECO:0000259" key="2">
    <source>
        <dbReference type="Pfam" id="PF00656"/>
    </source>
</evidence>
<feature type="chain" id="PRO_5029585607" evidence="1">
    <location>
        <begin position="22"/>
        <end position="433"/>
    </location>
</feature>
<protein>
    <submittedName>
        <fullName evidence="3">Caspase family protein</fullName>
    </submittedName>
</protein>
<feature type="signal peptide" evidence="1">
    <location>
        <begin position="1"/>
        <end position="21"/>
    </location>
</feature>
<dbReference type="InterPro" id="IPR011600">
    <property type="entry name" value="Pept_C14_caspase"/>
</dbReference>
<evidence type="ECO:0000313" key="3">
    <source>
        <dbReference type="EMBL" id="QKG80293.1"/>
    </source>
</evidence>
<dbReference type="GO" id="GO:0004197">
    <property type="term" value="F:cysteine-type endopeptidase activity"/>
    <property type="evidence" value="ECO:0007669"/>
    <property type="project" value="InterPro"/>
</dbReference>
<dbReference type="KEGG" id="ttz:FHG85_08475"/>
<proteinExistence type="predicted"/>
<evidence type="ECO:0000313" key="4">
    <source>
        <dbReference type="Proteomes" id="UP000500961"/>
    </source>
</evidence>
<reference evidence="3 4" key="1">
    <citation type="submission" date="2019-07" db="EMBL/GenBank/DDBJ databases">
        <title>Thalassofilum flectens gen. nov., sp. nov., a novel moderate thermophilic anaerobe from a shallow sea hot spring in Kunashir Island (Russia), representing a new family in the order Bacteroidales, and proposal of Thalassofilacea fam. nov.</title>
        <authorList>
            <person name="Kochetkova T.V."/>
            <person name="Podosokorskaya O.A."/>
            <person name="Novikov A."/>
            <person name="Elcheninov A.G."/>
            <person name="Toshchakov S.V."/>
            <person name="Kublanov I.V."/>
        </authorList>
    </citation>
    <scope>NUCLEOTIDE SEQUENCE [LARGE SCALE GENOMIC DNA]</scope>
    <source>
        <strain evidence="3 4">38-H</strain>
    </source>
</reference>
<dbReference type="InterPro" id="IPR052039">
    <property type="entry name" value="Caspase-related_regulators"/>
</dbReference>
<dbReference type="GO" id="GO:0006508">
    <property type="term" value="P:proteolysis"/>
    <property type="evidence" value="ECO:0007669"/>
    <property type="project" value="InterPro"/>
</dbReference>
<evidence type="ECO:0000256" key="1">
    <source>
        <dbReference type="SAM" id="SignalP"/>
    </source>
</evidence>
<dbReference type="Pfam" id="PF00656">
    <property type="entry name" value="Peptidase_C14"/>
    <property type="match status" value="1"/>
</dbReference>
<dbReference type="SUPFAM" id="SSF52129">
    <property type="entry name" value="Caspase-like"/>
    <property type="match status" value="1"/>
</dbReference>
<dbReference type="Gene3D" id="3.40.50.1460">
    <property type="match status" value="1"/>
</dbReference>
<dbReference type="PANTHER" id="PTHR22576:SF37">
    <property type="entry name" value="MUCOSA-ASSOCIATED LYMPHOID TISSUE LYMPHOMA TRANSLOCATION PROTEIN 1"/>
    <property type="match status" value="1"/>
</dbReference>
<dbReference type="PROSITE" id="PS51257">
    <property type="entry name" value="PROKAR_LIPOPROTEIN"/>
    <property type="match status" value="1"/>
</dbReference>
<dbReference type="AlphaFoldDB" id="A0A7D3Y081"/>
<keyword evidence="1" id="KW-0732">Signal</keyword>
<dbReference type="InterPro" id="IPR029030">
    <property type="entry name" value="Caspase-like_dom_sf"/>
</dbReference>